<comment type="similarity">
    <text evidence="2">Belongs to the multi antimicrobial extrusion (MATE) (TC 2.A.66.1) family. MepA subfamily.</text>
</comment>
<dbReference type="PIRSF" id="PIRSF006603">
    <property type="entry name" value="DinF"/>
    <property type="match status" value="1"/>
</dbReference>
<gene>
    <name evidence="11" type="ordered locus">Clole_1530</name>
</gene>
<dbReference type="eggNOG" id="COG0534">
    <property type="taxonomic scope" value="Bacteria"/>
</dbReference>
<dbReference type="InterPro" id="IPR045070">
    <property type="entry name" value="MATE_MepA-like"/>
</dbReference>
<dbReference type="AlphaFoldDB" id="F2JJX4"/>
<evidence type="ECO:0000256" key="10">
    <source>
        <dbReference type="SAM" id="Phobius"/>
    </source>
</evidence>
<keyword evidence="12" id="KW-1185">Reference proteome</keyword>
<feature type="transmembrane region" description="Helical" evidence="10">
    <location>
        <begin position="132"/>
        <end position="153"/>
    </location>
</feature>
<dbReference type="HOGENOM" id="CLU_012893_0_2_9"/>
<feature type="transmembrane region" description="Helical" evidence="10">
    <location>
        <begin position="162"/>
        <end position="182"/>
    </location>
</feature>
<dbReference type="InterPro" id="IPR002528">
    <property type="entry name" value="MATE_fam"/>
</dbReference>
<feature type="transmembrane region" description="Helical" evidence="10">
    <location>
        <begin position="188"/>
        <end position="211"/>
    </location>
</feature>
<dbReference type="Proteomes" id="UP000008467">
    <property type="component" value="Chromosome"/>
</dbReference>
<dbReference type="GO" id="GO:0015297">
    <property type="term" value="F:antiporter activity"/>
    <property type="evidence" value="ECO:0007669"/>
    <property type="project" value="InterPro"/>
</dbReference>
<evidence type="ECO:0000256" key="4">
    <source>
        <dbReference type="ARBA" id="ARBA00022448"/>
    </source>
</evidence>
<keyword evidence="5" id="KW-1003">Cell membrane</keyword>
<feature type="transmembrane region" description="Helical" evidence="10">
    <location>
        <begin position="12"/>
        <end position="32"/>
    </location>
</feature>
<protein>
    <recommendedName>
        <fullName evidence="3">Multidrug export protein MepA</fullName>
    </recommendedName>
</protein>
<keyword evidence="9" id="KW-0046">Antibiotic resistance</keyword>
<reference evidence="11 12" key="1">
    <citation type="journal article" date="2011" name="J. Bacteriol.">
        <title>Complete genome sequence of the cellulose-degrading bacterium Cellulosilyticum lentocellum.</title>
        <authorList>
            <consortium name="US DOE Joint Genome Institute"/>
            <person name="Miller D.A."/>
            <person name="Suen G."/>
            <person name="Bruce D."/>
            <person name="Copeland A."/>
            <person name="Cheng J.F."/>
            <person name="Detter C."/>
            <person name="Goodwin L.A."/>
            <person name="Han C.S."/>
            <person name="Hauser L.J."/>
            <person name="Land M.L."/>
            <person name="Lapidus A."/>
            <person name="Lucas S."/>
            <person name="Meincke L."/>
            <person name="Pitluck S."/>
            <person name="Tapia R."/>
            <person name="Teshima H."/>
            <person name="Woyke T."/>
            <person name="Fox B.G."/>
            <person name="Angert E.R."/>
            <person name="Currie C.R."/>
        </authorList>
    </citation>
    <scope>NUCLEOTIDE SEQUENCE [LARGE SCALE GENOMIC DNA]</scope>
    <source>
        <strain evidence="12">ATCC 49066 / DSM 5427 / NCIMB 11756 / RHM5</strain>
    </source>
</reference>
<keyword evidence="7 10" id="KW-1133">Transmembrane helix</keyword>
<evidence type="ECO:0000256" key="9">
    <source>
        <dbReference type="ARBA" id="ARBA00023251"/>
    </source>
</evidence>
<dbReference type="STRING" id="642492.Clole_1530"/>
<evidence type="ECO:0000256" key="2">
    <source>
        <dbReference type="ARBA" id="ARBA00008417"/>
    </source>
</evidence>
<evidence type="ECO:0000256" key="7">
    <source>
        <dbReference type="ARBA" id="ARBA00022989"/>
    </source>
</evidence>
<dbReference type="PANTHER" id="PTHR43823:SF4">
    <property type="entry name" value="SPORULATION PROTEIN YKVU"/>
    <property type="match status" value="1"/>
</dbReference>
<dbReference type="InterPro" id="IPR051327">
    <property type="entry name" value="MATE_MepA_subfamily"/>
</dbReference>
<feature type="transmembrane region" description="Helical" evidence="10">
    <location>
        <begin position="89"/>
        <end position="112"/>
    </location>
</feature>
<dbReference type="GO" id="GO:0005886">
    <property type="term" value="C:plasma membrane"/>
    <property type="evidence" value="ECO:0007669"/>
    <property type="project" value="UniProtKB-SubCell"/>
</dbReference>
<sequence length="435" mass="47607">MDLLHEDTRKLFFKYLLPSISATLVTSIYVLADTIMIGKGVGPRGIAALNLILPVFNLFFGTGLLLGVGGAVLMSVANGSGDRKLANRYFTHSVIASSVIAILYMVIGSIFLEPLGYALGCTKENIILFTSYGKYLVNFCPIFVFSSLLQAFVRNDGAPKTAMVAVITGGVTNIILDYIFIFDFNMGMAGGAIATVLGSTLSVGILLTHFLSHHNKMRLMKEKWNWEIMRRILHSGLPSFLIEIASGIVVLLFNLQLLKYIGEVGVVVYSIIANSAIVAMSLFNGVSQGAQPIMATNYGARQLERVANVRRLGAITAFVIGLVIFLLGALYPDITVALFVNPTSEILTLARDAIRLYFVAFLMMSLNIFYSTYFQSVLRPKISLIICLLRGIVICVILVFILPIWLGVTGIWLVMPITELITVIIAMLLVKTKKI</sequence>
<dbReference type="KEGG" id="cle:Clole_1530"/>
<dbReference type="CDD" id="cd13143">
    <property type="entry name" value="MATE_MepA_like"/>
    <property type="match status" value="1"/>
</dbReference>
<evidence type="ECO:0000256" key="8">
    <source>
        <dbReference type="ARBA" id="ARBA00023136"/>
    </source>
</evidence>
<feature type="transmembrane region" description="Helical" evidence="10">
    <location>
        <begin position="382"/>
        <end position="405"/>
    </location>
</feature>
<dbReference type="GO" id="GO:0042910">
    <property type="term" value="F:xenobiotic transmembrane transporter activity"/>
    <property type="evidence" value="ECO:0007669"/>
    <property type="project" value="InterPro"/>
</dbReference>
<organism evidence="11 12">
    <name type="scientific">Cellulosilyticum lentocellum (strain ATCC 49066 / DSM 5427 / NCIMB 11756 / RHM5)</name>
    <name type="common">Clostridium lentocellum</name>
    <dbReference type="NCBI Taxonomy" id="642492"/>
    <lineage>
        <taxon>Bacteria</taxon>
        <taxon>Bacillati</taxon>
        <taxon>Bacillota</taxon>
        <taxon>Clostridia</taxon>
        <taxon>Lachnospirales</taxon>
        <taxon>Cellulosilyticaceae</taxon>
        <taxon>Cellulosilyticum</taxon>
    </lineage>
</organism>
<evidence type="ECO:0000256" key="3">
    <source>
        <dbReference type="ARBA" id="ARBA00022106"/>
    </source>
</evidence>
<feature type="transmembrane region" description="Helical" evidence="10">
    <location>
        <begin position="232"/>
        <end position="254"/>
    </location>
</feature>
<keyword evidence="4" id="KW-0813">Transport</keyword>
<dbReference type="InterPro" id="IPR048279">
    <property type="entry name" value="MdtK-like"/>
</dbReference>
<proteinExistence type="inferred from homology"/>
<evidence type="ECO:0000313" key="11">
    <source>
        <dbReference type="EMBL" id="ADZ83256.1"/>
    </source>
</evidence>
<evidence type="ECO:0000256" key="1">
    <source>
        <dbReference type="ARBA" id="ARBA00004651"/>
    </source>
</evidence>
<keyword evidence="6 10" id="KW-0812">Transmembrane</keyword>
<dbReference type="EMBL" id="CP002582">
    <property type="protein sequence ID" value="ADZ83256.1"/>
    <property type="molecule type" value="Genomic_DNA"/>
</dbReference>
<keyword evidence="8 10" id="KW-0472">Membrane</keyword>
<feature type="transmembrane region" description="Helical" evidence="10">
    <location>
        <begin position="411"/>
        <end position="430"/>
    </location>
</feature>
<evidence type="ECO:0000256" key="5">
    <source>
        <dbReference type="ARBA" id="ARBA00022475"/>
    </source>
</evidence>
<feature type="transmembrane region" description="Helical" evidence="10">
    <location>
        <begin position="52"/>
        <end position="77"/>
    </location>
</feature>
<feature type="transmembrane region" description="Helical" evidence="10">
    <location>
        <begin position="312"/>
        <end position="334"/>
    </location>
</feature>
<dbReference type="NCBIfam" id="TIGR00797">
    <property type="entry name" value="matE"/>
    <property type="match status" value="1"/>
</dbReference>
<feature type="transmembrane region" description="Helical" evidence="10">
    <location>
        <begin position="266"/>
        <end position="286"/>
    </location>
</feature>
<dbReference type="GO" id="GO:0046677">
    <property type="term" value="P:response to antibiotic"/>
    <property type="evidence" value="ECO:0007669"/>
    <property type="project" value="UniProtKB-KW"/>
</dbReference>
<name>F2JJX4_CELLD</name>
<evidence type="ECO:0000313" key="12">
    <source>
        <dbReference type="Proteomes" id="UP000008467"/>
    </source>
</evidence>
<dbReference type="PANTHER" id="PTHR43823">
    <property type="entry name" value="SPORULATION PROTEIN YKVU"/>
    <property type="match status" value="1"/>
</dbReference>
<feature type="transmembrane region" description="Helical" evidence="10">
    <location>
        <begin position="354"/>
        <end position="370"/>
    </location>
</feature>
<evidence type="ECO:0000256" key="6">
    <source>
        <dbReference type="ARBA" id="ARBA00022692"/>
    </source>
</evidence>
<accession>F2JJX4</accession>
<dbReference type="Pfam" id="PF01554">
    <property type="entry name" value="MatE"/>
    <property type="match status" value="2"/>
</dbReference>
<comment type="subcellular location">
    <subcellularLocation>
        <location evidence="1">Cell membrane</location>
        <topology evidence="1">Multi-pass membrane protein</topology>
    </subcellularLocation>
</comment>